<accession>A0A3L8DX27</accession>
<dbReference type="PANTHER" id="PTHR11567:SF211">
    <property type="entry name" value="PROSTATIC ACID PHOSPHATASE"/>
    <property type="match status" value="1"/>
</dbReference>
<dbReference type="EMBL" id="QOIP01000003">
    <property type="protein sequence ID" value="RLU24852.1"/>
    <property type="molecule type" value="Genomic_DNA"/>
</dbReference>
<evidence type="ECO:0000256" key="7">
    <source>
        <dbReference type="ARBA" id="ARBA00023180"/>
    </source>
</evidence>
<dbReference type="Gene3D" id="3.40.50.1240">
    <property type="entry name" value="Phosphoglycerate mutase-like"/>
    <property type="match status" value="2"/>
</dbReference>
<evidence type="ECO:0000256" key="5">
    <source>
        <dbReference type="ARBA" id="ARBA00022801"/>
    </source>
</evidence>
<evidence type="ECO:0000313" key="9">
    <source>
        <dbReference type="EMBL" id="RLU24852.1"/>
    </source>
</evidence>
<dbReference type="InterPro" id="IPR050645">
    <property type="entry name" value="Histidine_acid_phosphatase"/>
</dbReference>
<keyword evidence="5" id="KW-0378">Hydrolase</keyword>
<comment type="caution">
    <text evidence="9">The sequence shown here is derived from an EMBL/GenBank/DDBJ whole genome shotgun (WGS) entry which is preliminary data.</text>
</comment>
<dbReference type="SUPFAM" id="SSF53254">
    <property type="entry name" value="Phosphoglycerate mutase-like"/>
    <property type="match status" value="1"/>
</dbReference>
<evidence type="ECO:0000256" key="2">
    <source>
        <dbReference type="ARBA" id="ARBA00005375"/>
    </source>
</evidence>
<protein>
    <recommendedName>
        <fullName evidence="3">acid phosphatase</fullName>
        <ecNumber evidence="3">3.1.3.2</ecNumber>
    </recommendedName>
</protein>
<dbReference type="InterPro" id="IPR000560">
    <property type="entry name" value="His_Pase_clade-2"/>
</dbReference>
<dbReference type="EC" id="3.1.3.2" evidence="3"/>
<dbReference type="PANTHER" id="PTHR11567">
    <property type="entry name" value="ACID PHOSPHATASE-RELATED"/>
    <property type="match status" value="1"/>
</dbReference>
<comment type="catalytic activity">
    <reaction evidence="1">
        <text>a phosphate monoester + H2O = an alcohol + phosphate</text>
        <dbReference type="Rhea" id="RHEA:15017"/>
        <dbReference type="ChEBI" id="CHEBI:15377"/>
        <dbReference type="ChEBI" id="CHEBI:30879"/>
        <dbReference type="ChEBI" id="CHEBI:43474"/>
        <dbReference type="ChEBI" id="CHEBI:67140"/>
        <dbReference type="EC" id="3.1.3.2"/>
    </reaction>
</comment>
<dbReference type="InterPro" id="IPR029033">
    <property type="entry name" value="His_PPase_superfam"/>
</dbReference>
<dbReference type="AlphaFoldDB" id="A0A3L8DX27"/>
<evidence type="ECO:0000256" key="1">
    <source>
        <dbReference type="ARBA" id="ARBA00000032"/>
    </source>
</evidence>
<evidence type="ECO:0000256" key="6">
    <source>
        <dbReference type="ARBA" id="ARBA00023157"/>
    </source>
</evidence>
<dbReference type="InterPro" id="IPR033379">
    <property type="entry name" value="Acid_Pase_AS"/>
</dbReference>
<reference evidence="9 10" key="1">
    <citation type="journal article" date="2018" name="Genome Res.">
        <title>The genomic architecture and molecular evolution of ant odorant receptors.</title>
        <authorList>
            <person name="McKenzie S.K."/>
            <person name="Kronauer D.J.C."/>
        </authorList>
    </citation>
    <scope>NUCLEOTIDE SEQUENCE [LARGE SCALE GENOMIC DNA]</scope>
    <source>
        <strain evidence="9">Clonal line C1</strain>
    </source>
</reference>
<dbReference type="GO" id="GO:0003993">
    <property type="term" value="F:acid phosphatase activity"/>
    <property type="evidence" value="ECO:0007669"/>
    <property type="project" value="UniProtKB-EC"/>
</dbReference>
<dbReference type="CDD" id="cd07061">
    <property type="entry name" value="HP_HAP_like"/>
    <property type="match status" value="1"/>
</dbReference>
<sequence>MLSHNMDRVLHKTFLLFCVSIFLPLGNAELRLELVQVVMRHGERTPLLKEMYPKDLYNVSIYEPWGLGQLTNQGKMTEYQIGTMLRQRYNDFLGSIYNPRDIYAVSTDIDRTKMSLQLMLAGLYPPDTMQVWNPDLLWLAIPTHYVPERVDTVLKSHTSPIEKTGLVIEKPEPAYEVYNLLTAQKNMNLSLPEWCTDEVYRKMQDIVVLEYEIRSYTTLLRRLNGGMLIKKFIENMNVKGERTNPRKMYVYSGHEVNIAAFARAHNISEPRLPDYGSTVMFEKLRDEAGHLYVKIMLWTGSTGKLMTIKLAGCDDICPLETYLELVRDVIPYDNETTALWDNITREELLKLFEEKIFLN</sequence>
<proteinExistence type="inferred from homology"/>
<dbReference type="OrthoDB" id="10257284at2759"/>
<comment type="similarity">
    <text evidence="2">Belongs to the histidine acid phosphatase family.</text>
</comment>
<evidence type="ECO:0000256" key="3">
    <source>
        <dbReference type="ARBA" id="ARBA00012646"/>
    </source>
</evidence>
<keyword evidence="7" id="KW-0325">Glycoprotein</keyword>
<evidence type="ECO:0000256" key="4">
    <source>
        <dbReference type="ARBA" id="ARBA00022729"/>
    </source>
</evidence>
<organism evidence="9 10">
    <name type="scientific">Ooceraea biroi</name>
    <name type="common">Clonal raider ant</name>
    <name type="synonym">Cerapachys biroi</name>
    <dbReference type="NCBI Taxonomy" id="2015173"/>
    <lineage>
        <taxon>Eukaryota</taxon>
        <taxon>Metazoa</taxon>
        <taxon>Ecdysozoa</taxon>
        <taxon>Arthropoda</taxon>
        <taxon>Hexapoda</taxon>
        <taxon>Insecta</taxon>
        <taxon>Pterygota</taxon>
        <taxon>Neoptera</taxon>
        <taxon>Endopterygota</taxon>
        <taxon>Hymenoptera</taxon>
        <taxon>Apocrita</taxon>
        <taxon>Aculeata</taxon>
        <taxon>Formicoidea</taxon>
        <taxon>Formicidae</taxon>
        <taxon>Dorylinae</taxon>
        <taxon>Ooceraea</taxon>
    </lineage>
</organism>
<evidence type="ECO:0000313" key="10">
    <source>
        <dbReference type="Proteomes" id="UP000279307"/>
    </source>
</evidence>
<keyword evidence="6" id="KW-1015">Disulfide bond</keyword>
<dbReference type="Proteomes" id="UP000279307">
    <property type="component" value="Chromosome 3"/>
</dbReference>
<name>A0A3L8DX27_OOCBI</name>
<dbReference type="Pfam" id="PF00328">
    <property type="entry name" value="His_Phos_2"/>
    <property type="match status" value="1"/>
</dbReference>
<keyword evidence="4 8" id="KW-0732">Signal</keyword>
<feature type="signal peptide" evidence="8">
    <location>
        <begin position="1"/>
        <end position="28"/>
    </location>
</feature>
<gene>
    <name evidence="9" type="ORF">DMN91_002942</name>
</gene>
<feature type="chain" id="PRO_5017970284" description="acid phosphatase" evidence="8">
    <location>
        <begin position="29"/>
        <end position="359"/>
    </location>
</feature>
<evidence type="ECO:0000256" key="8">
    <source>
        <dbReference type="SAM" id="SignalP"/>
    </source>
</evidence>
<dbReference type="PROSITE" id="PS00616">
    <property type="entry name" value="HIS_ACID_PHOSPHAT_1"/>
    <property type="match status" value="1"/>
</dbReference>